<dbReference type="AlphaFoldDB" id="A0A0A8Y022"/>
<evidence type="ECO:0000313" key="1">
    <source>
        <dbReference type="EMBL" id="JAD17312.1"/>
    </source>
</evidence>
<sequence>MSGTQNKISRIRIPVIPLASKKKNFKPELKSLPPITTHSLLSHES</sequence>
<dbReference type="EMBL" id="GBRH01280583">
    <property type="protein sequence ID" value="JAD17312.1"/>
    <property type="molecule type" value="Transcribed_RNA"/>
</dbReference>
<name>A0A0A8Y022_ARUDO</name>
<protein>
    <submittedName>
        <fullName evidence="1">Uncharacterized protein</fullName>
    </submittedName>
</protein>
<organism evidence="1">
    <name type="scientific">Arundo donax</name>
    <name type="common">Giant reed</name>
    <name type="synonym">Donax arundinaceus</name>
    <dbReference type="NCBI Taxonomy" id="35708"/>
    <lineage>
        <taxon>Eukaryota</taxon>
        <taxon>Viridiplantae</taxon>
        <taxon>Streptophyta</taxon>
        <taxon>Embryophyta</taxon>
        <taxon>Tracheophyta</taxon>
        <taxon>Spermatophyta</taxon>
        <taxon>Magnoliopsida</taxon>
        <taxon>Liliopsida</taxon>
        <taxon>Poales</taxon>
        <taxon>Poaceae</taxon>
        <taxon>PACMAD clade</taxon>
        <taxon>Arundinoideae</taxon>
        <taxon>Arundineae</taxon>
        <taxon>Arundo</taxon>
    </lineage>
</organism>
<reference evidence="1" key="1">
    <citation type="submission" date="2014-09" db="EMBL/GenBank/DDBJ databases">
        <authorList>
            <person name="Magalhaes I.L.F."/>
            <person name="Oliveira U."/>
            <person name="Santos F.R."/>
            <person name="Vidigal T.H.D.A."/>
            <person name="Brescovit A.D."/>
            <person name="Santos A.J."/>
        </authorList>
    </citation>
    <scope>NUCLEOTIDE SEQUENCE</scope>
    <source>
        <tissue evidence="1">Shoot tissue taken approximately 20 cm above the soil surface</tissue>
    </source>
</reference>
<accession>A0A0A8Y022</accession>
<proteinExistence type="predicted"/>
<reference evidence="1" key="2">
    <citation type="journal article" date="2015" name="Data Brief">
        <title>Shoot transcriptome of the giant reed, Arundo donax.</title>
        <authorList>
            <person name="Barrero R.A."/>
            <person name="Guerrero F.D."/>
            <person name="Moolhuijzen P."/>
            <person name="Goolsby J.A."/>
            <person name="Tidwell J."/>
            <person name="Bellgard S.E."/>
            <person name="Bellgard M.I."/>
        </authorList>
    </citation>
    <scope>NUCLEOTIDE SEQUENCE</scope>
    <source>
        <tissue evidence="1">Shoot tissue taken approximately 20 cm above the soil surface</tissue>
    </source>
</reference>